<sequence length="130" mass="13974">MQARPLLQEGGLSFALSITCGNARASQVSRRAKAAEYAQGWIYADYRMTVFSASEEKIAEGALLHGKLYFDMPEALEAAGGKVSTNPVDFAPYVVVDRELITGQNPSSDHQLAAQMVEALDRPLADAATP</sequence>
<gene>
    <name evidence="1" type="ORF">JMJ56_24180</name>
</gene>
<dbReference type="InterPro" id="IPR029062">
    <property type="entry name" value="Class_I_gatase-like"/>
</dbReference>
<name>A0ABS1U8U3_9PROT</name>
<keyword evidence="2" id="KW-1185">Reference proteome</keyword>
<reference evidence="1 2" key="1">
    <citation type="submission" date="2021-01" db="EMBL/GenBank/DDBJ databases">
        <title>Belnapia mucosa sp. nov. and Belnapia arida sp. nov., isolated from the Tabernas Desert (Almeria, Spain).</title>
        <authorList>
            <person name="Molina-Menor E."/>
            <person name="Vidal-Verdu A."/>
            <person name="Calonge A."/>
            <person name="Satari L."/>
            <person name="Pereto J."/>
            <person name="Porcar M."/>
        </authorList>
    </citation>
    <scope>NUCLEOTIDE SEQUENCE [LARGE SCALE GENOMIC DNA]</scope>
    <source>
        <strain evidence="1 2">T18</strain>
    </source>
</reference>
<organism evidence="1 2">
    <name type="scientific">Belnapia arida</name>
    <dbReference type="NCBI Taxonomy" id="2804533"/>
    <lineage>
        <taxon>Bacteria</taxon>
        <taxon>Pseudomonadati</taxon>
        <taxon>Pseudomonadota</taxon>
        <taxon>Alphaproteobacteria</taxon>
        <taxon>Acetobacterales</taxon>
        <taxon>Roseomonadaceae</taxon>
        <taxon>Belnapia</taxon>
    </lineage>
</organism>
<evidence type="ECO:0000313" key="1">
    <source>
        <dbReference type="EMBL" id="MBL6081107.1"/>
    </source>
</evidence>
<dbReference type="Gene3D" id="3.40.50.880">
    <property type="match status" value="1"/>
</dbReference>
<protein>
    <recommendedName>
        <fullName evidence="3">DJ-1/PfpI family protein</fullName>
    </recommendedName>
</protein>
<dbReference type="SUPFAM" id="SSF52317">
    <property type="entry name" value="Class I glutamine amidotransferase-like"/>
    <property type="match status" value="1"/>
</dbReference>
<evidence type="ECO:0008006" key="3">
    <source>
        <dbReference type="Google" id="ProtNLM"/>
    </source>
</evidence>
<accession>A0ABS1U8U3</accession>
<evidence type="ECO:0000313" key="2">
    <source>
        <dbReference type="Proteomes" id="UP000660885"/>
    </source>
</evidence>
<dbReference type="Proteomes" id="UP000660885">
    <property type="component" value="Unassembled WGS sequence"/>
</dbReference>
<comment type="caution">
    <text evidence="1">The sequence shown here is derived from an EMBL/GenBank/DDBJ whole genome shotgun (WGS) entry which is preliminary data.</text>
</comment>
<dbReference type="EMBL" id="JAETWB010000021">
    <property type="protein sequence ID" value="MBL6081107.1"/>
    <property type="molecule type" value="Genomic_DNA"/>
</dbReference>
<proteinExistence type="predicted"/>
<dbReference type="RefSeq" id="WP_202834332.1">
    <property type="nucleotide sequence ID" value="NZ_JAETWB010000021.1"/>
</dbReference>